<sequence>MVSSEERMFSLFYTGSYTCLSILSALLTLISPGDMIYQSITDHSWKNIFVIVGVYLITLLVALFLYGLRMWTNKKLLAEIPKSWIPIDRPDVALKVHDNIMDRLVRSAIIAQQSRPRDCVLEERGRLDPYLTISRTGAPPWGRVEHSGWTSPSCTDLPNCRFWTVIVELPYVLEARAVSFASELTQRSPDSHCDGEDSETRAFVPSASDETPDEHLVKLLARPKYMCLRSYLNHLTRLGMLKVPALGRVFIRSYEAARFYQVTLAEEEFRSLLNSFAQLLRELGPPDPAVLENMFNLSGKTSPASNKSYTESDDQAFEANSDSAAVKGKLPSRPVVISRETDRQIVKKSSSNISSKSRFVLDPEPHRLHGLPNFTQLNESGNATGHMPWTLMPPSPEGSNHSHTSMQSVVTAIRIRRCDEVNPTVMSREPSIAALEILERIGD</sequence>
<proteinExistence type="inferred from homology"/>
<feature type="transmembrane region" description="Helical" evidence="7">
    <location>
        <begin position="48"/>
        <end position="68"/>
    </location>
</feature>
<evidence type="ECO:0000256" key="4">
    <source>
        <dbReference type="ARBA" id="ARBA00022692"/>
    </source>
</evidence>
<evidence type="ECO:0000256" key="7">
    <source>
        <dbReference type="RuleBase" id="RU367100"/>
    </source>
</evidence>
<dbReference type="InterPro" id="IPR038869">
    <property type="entry name" value="DLT1"/>
</dbReference>
<keyword evidence="5 7" id="KW-1133">Transmembrane helix</keyword>
<evidence type="ECO:0000256" key="3">
    <source>
        <dbReference type="ARBA" id="ARBA00021353"/>
    </source>
</evidence>
<keyword evidence="9" id="KW-1185">Reference proteome</keyword>
<comment type="subcellular location">
    <subcellularLocation>
        <location evidence="7">Membrane</location>
        <topology evidence="7">Multi-pass membrane protein</topology>
    </subcellularLocation>
</comment>
<comment type="function">
    <text evidence="1 7">Required for growth under high-pressure and low-temperature conditions.</text>
</comment>
<gene>
    <name evidence="7" type="primary">DLT1</name>
    <name evidence="8" type="ORF">AAP_02994</name>
</gene>
<evidence type="ECO:0000256" key="5">
    <source>
        <dbReference type="ARBA" id="ARBA00022989"/>
    </source>
</evidence>
<dbReference type="PANTHER" id="PTHR40021:SF1">
    <property type="entry name" value="DEFECT AT LOW TEMPERATURE PROTEIN 1"/>
    <property type="match status" value="1"/>
</dbReference>
<organism evidence="8 9">
    <name type="scientific">Ascosphaera apis ARSEF 7405</name>
    <dbReference type="NCBI Taxonomy" id="392613"/>
    <lineage>
        <taxon>Eukaryota</taxon>
        <taxon>Fungi</taxon>
        <taxon>Dikarya</taxon>
        <taxon>Ascomycota</taxon>
        <taxon>Pezizomycotina</taxon>
        <taxon>Eurotiomycetes</taxon>
        <taxon>Eurotiomycetidae</taxon>
        <taxon>Onygenales</taxon>
        <taxon>Ascosphaeraceae</taxon>
        <taxon>Ascosphaera</taxon>
    </lineage>
</organism>
<dbReference type="AlphaFoldDB" id="A0A167Z935"/>
<protein>
    <recommendedName>
        <fullName evidence="3 7">Defect at low temperature protein 1</fullName>
    </recommendedName>
</protein>
<name>A0A167Z935_9EURO</name>
<accession>A0A167Z935</accession>
<feature type="transmembrane region" description="Helical" evidence="7">
    <location>
        <begin position="12"/>
        <end position="33"/>
    </location>
</feature>
<comment type="similarity">
    <text evidence="2 7">Belongs to the DLT1 family.</text>
</comment>
<evidence type="ECO:0000313" key="9">
    <source>
        <dbReference type="Proteomes" id="UP000242877"/>
    </source>
</evidence>
<dbReference type="EMBL" id="AZGZ01000011">
    <property type="protein sequence ID" value="KZZ92339.1"/>
    <property type="molecule type" value="Genomic_DNA"/>
</dbReference>
<dbReference type="Proteomes" id="UP000242877">
    <property type="component" value="Unassembled WGS sequence"/>
</dbReference>
<evidence type="ECO:0000256" key="2">
    <source>
        <dbReference type="ARBA" id="ARBA00005550"/>
    </source>
</evidence>
<reference evidence="8 9" key="1">
    <citation type="journal article" date="2016" name="Genome Biol. Evol.">
        <title>Divergent and convergent evolution of fungal pathogenicity.</title>
        <authorList>
            <person name="Shang Y."/>
            <person name="Xiao G."/>
            <person name="Zheng P."/>
            <person name="Cen K."/>
            <person name="Zhan S."/>
            <person name="Wang C."/>
        </authorList>
    </citation>
    <scope>NUCLEOTIDE SEQUENCE [LARGE SCALE GENOMIC DNA]</scope>
    <source>
        <strain evidence="8 9">ARSEF 7405</strain>
    </source>
</reference>
<comment type="caution">
    <text evidence="8">The sequence shown here is derived from an EMBL/GenBank/DDBJ whole genome shotgun (WGS) entry which is preliminary data.</text>
</comment>
<dbReference type="GO" id="GO:0016020">
    <property type="term" value="C:membrane"/>
    <property type="evidence" value="ECO:0007669"/>
    <property type="project" value="UniProtKB-SubCell"/>
</dbReference>
<dbReference type="VEuPathDB" id="FungiDB:AAP_02994"/>
<evidence type="ECO:0000256" key="6">
    <source>
        <dbReference type="ARBA" id="ARBA00023136"/>
    </source>
</evidence>
<evidence type="ECO:0000313" key="8">
    <source>
        <dbReference type="EMBL" id="KZZ92339.1"/>
    </source>
</evidence>
<keyword evidence="4 7" id="KW-0812">Transmembrane</keyword>
<evidence type="ECO:0000256" key="1">
    <source>
        <dbReference type="ARBA" id="ARBA00002489"/>
    </source>
</evidence>
<keyword evidence="6 7" id="KW-0472">Membrane</keyword>
<dbReference type="OrthoDB" id="4096362at2759"/>
<dbReference type="PANTHER" id="PTHR40021">
    <property type="entry name" value="DEFECT AT LOW TEMPERATURE PROTEIN 1"/>
    <property type="match status" value="1"/>
</dbReference>